<dbReference type="PRINTS" id="PR00050">
    <property type="entry name" value="COLDSHOCK"/>
</dbReference>
<proteinExistence type="predicted"/>
<dbReference type="PANTHER" id="PTHR46109:SF1">
    <property type="entry name" value="PROTEIN LIN-28 HOMOLOG"/>
    <property type="match status" value="1"/>
</dbReference>
<dbReference type="InterPro" id="IPR011129">
    <property type="entry name" value="CSD"/>
</dbReference>
<dbReference type="PANTHER" id="PTHR46109">
    <property type="entry name" value="PROTEIN LIN-28"/>
    <property type="match status" value="1"/>
</dbReference>
<evidence type="ECO:0000256" key="2">
    <source>
        <dbReference type="ARBA" id="ARBA00022490"/>
    </source>
</evidence>
<feature type="compositionally biased region" description="Gly residues" evidence="3">
    <location>
        <begin position="170"/>
        <end position="189"/>
    </location>
</feature>
<dbReference type="AlphaFoldDB" id="A0A6C0F829"/>
<sequence length="202" mass="22220">MSTDTPVTPALVTTSSSTERYMGRVKWFNTKTGYGFITVTDGDKSGTDVFVHHSAVVVFSEQYKYLVQGEYVEFKLIHTEGGVHEYQAGEVSGIKGGKLMCETRKEFRDTRTSYKTDGEDDVARPPRSVRPPQDRRPQREPRPQREANDAQGDSWAYVAGKKRETRPSSGGRGSSGGGSSGRGSGGRGQGKPRESPKPRLEI</sequence>
<dbReference type="Pfam" id="PF00313">
    <property type="entry name" value="CSD"/>
    <property type="match status" value="1"/>
</dbReference>
<dbReference type="InterPro" id="IPR051373">
    <property type="entry name" value="Lin-28_RNA-binding"/>
</dbReference>
<evidence type="ECO:0000256" key="3">
    <source>
        <dbReference type="SAM" id="MobiDB-lite"/>
    </source>
</evidence>
<dbReference type="CDD" id="cd04458">
    <property type="entry name" value="CSP_CDS"/>
    <property type="match status" value="1"/>
</dbReference>
<evidence type="ECO:0000256" key="1">
    <source>
        <dbReference type="ARBA" id="ARBA00004496"/>
    </source>
</evidence>
<dbReference type="Gene3D" id="2.40.50.140">
    <property type="entry name" value="Nucleic acid-binding proteins"/>
    <property type="match status" value="1"/>
</dbReference>
<dbReference type="PROSITE" id="PS51857">
    <property type="entry name" value="CSD_2"/>
    <property type="match status" value="1"/>
</dbReference>
<dbReference type="EMBL" id="MN739030">
    <property type="protein sequence ID" value="QHT36050.1"/>
    <property type="molecule type" value="Genomic_DNA"/>
</dbReference>
<dbReference type="InterPro" id="IPR012340">
    <property type="entry name" value="NA-bd_OB-fold"/>
</dbReference>
<dbReference type="GO" id="GO:0031054">
    <property type="term" value="P:pre-miRNA processing"/>
    <property type="evidence" value="ECO:0007669"/>
    <property type="project" value="TreeGrafter"/>
</dbReference>
<feature type="compositionally biased region" description="Basic and acidic residues" evidence="3">
    <location>
        <begin position="109"/>
        <end position="124"/>
    </location>
</feature>
<comment type="subcellular location">
    <subcellularLocation>
        <location evidence="1">Cytoplasm</location>
    </subcellularLocation>
</comment>
<dbReference type="GO" id="GO:0005737">
    <property type="term" value="C:cytoplasm"/>
    <property type="evidence" value="ECO:0007669"/>
    <property type="project" value="UniProtKB-SubCell"/>
</dbReference>
<dbReference type="GO" id="GO:0003729">
    <property type="term" value="F:mRNA binding"/>
    <property type="evidence" value="ECO:0007669"/>
    <property type="project" value="TreeGrafter"/>
</dbReference>
<dbReference type="SMART" id="SM00357">
    <property type="entry name" value="CSP"/>
    <property type="match status" value="1"/>
</dbReference>
<reference evidence="5" key="1">
    <citation type="journal article" date="2020" name="Nature">
        <title>Giant virus diversity and host interactions through global metagenomics.</title>
        <authorList>
            <person name="Schulz F."/>
            <person name="Roux S."/>
            <person name="Paez-Espino D."/>
            <person name="Jungbluth S."/>
            <person name="Walsh D.A."/>
            <person name="Denef V.J."/>
            <person name="McMahon K.D."/>
            <person name="Konstantinidis K.T."/>
            <person name="Eloe-Fadrosh E.A."/>
            <person name="Kyrpides N.C."/>
            <person name="Woyke T."/>
        </authorList>
    </citation>
    <scope>NUCLEOTIDE SEQUENCE</scope>
    <source>
        <strain evidence="5">GVMAG-M-3300009182-46</strain>
    </source>
</reference>
<organism evidence="5">
    <name type="scientific">viral metagenome</name>
    <dbReference type="NCBI Taxonomy" id="1070528"/>
    <lineage>
        <taxon>unclassified sequences</taxon>
        <taxon>metagenomes</taxon>
        <taxon>organismal metagenomes</taxon>
    </lineage>
</organism>
<feature type="region of interest" description="Disordered" evidence="3">
    <location>
        <begin position="109"/>
        <end position="202"/>
    </location>
</feature>
<evidence type="ECO:0000259" key="4">
    <source>
        <dbReference type="PROSITE" id="PS51857"/>
    </source>
</evidence>
<feature type="compositionally biased region" description="Basic and acidic residues" evidence="3">
    <location>
        <begin position="132"/>
        <end position="148"/>
    </location>
</feature>
<feature type="compositionally biased region" description="Basic and acidic residues" evidence="3">
    <location>
        <begin position="191"/>
        <end position="202"/>
    </location>
</feature>
<dbReference type="SUPFAM" id="SSF50249">
    <property type="entry name" value="Nucleic acid-binding proteins"/>
    <property type="match status" value="1"/>
</dbReference>
<protein>
    <recommendedName>
        <fullName evidence="4">CSD domain-containing protein</fullName>
    </recommendedName>
</protein>
<name>A0A6C0F829_9ZZZZ</name>
<evidence type="ECO:0000313" key="5">
    <source>
        <dbReference type="EMBL" id="QHT36050.1"/>
    </source>
</evidence>
<keyword evidence="2" id="KW-0963">Cytoplasm</keyword>
<feature type="domain" description="CSD" evidence="4">
    <location>
        <begin position="20"/>
        <end position="93"/>
    </location>
</feature>
<dbReference type="GO" id="GO:0005634">
    <property type="term" value="C:nucleus"/>
    <property type="evidence" value="ECO:0007669"/>
    <property type="project" value="TreeGrafter"/>
</dbReference>
<dbReference type="InterPro" id="IPR002059">
    <property type="entry name" value="CSP_DNA-bd"/>
</dbReference>
<accession>A0A6C0F829</accession>